<keyword evidence="3" id="KW-1185">Reference proteome</keyword>
<reference evidence="2" key="1">
    <citation type="submission" date="2020-12" db="EMBL/GenBank/DDBJ databases">
        <authorList>
            <person name="Huq M.A."/>
        </authorList>
    </citation>
    <scope>NUCLEOTIDE SEQUENCE</scope>
    <source>
        <strain evidence="2">MAHUQ-46</strain>
    </source>
</reference>
<feature type="compositionally biased region" description="Low complexity" evidence="1">
    <location>
        <begin position="120"/>
        <end position="132"/>
    </location>
</feature>
<dbReference type="EMBL" id="JAELUP010000107">
    <property type="protein sequence ID" value="MBJ6363860.1"/>
    <property type="molecule type" value="Genomic_DNA"/>
</dbReference>
<feature type="region of interest" description="Disordered" evidence="1">
    <location>
        <begin position="103"/>
        <end position="138"/>
    </location>
</feature>
<keyword evidence="2" id="KW-0946">Virion</keyword>
<proteinExistence type="predicted"/>
<keyword evidence="2" id="KW-0167">Capsid protein</keyword>
<evidence type="ECO:0000313" key="2">
    <source>
        <dbReference type="EMBL" id="MBJ6363860.1"/>
    </source>
</evidence>
<dbReference type="Pfam" id="PF07875">
    <property type="entry name" value="Coat_F"/>
    <property type="match status" value="1"/>
</dbReference>
<protein>
    <submittedName>
        <fullName evidence="2">Spore coat protein</fullName>
    </submittedName>
</protein>
<dbReference type="AlphaFoldDB" id="A0A934JBN7"/>
<dbReference type="Proteomes" id="UP000640274">
    <property type="component" value="Unassembled WGS sequence"/>
</dbReference>
<comment type="caution">
    <text evidence="2">The sequence shown here is derived from an EMBL/GenBank/DDBJ whole genome shotgun (WGS) entry which is preliminary data.</text>
</comment>
<dbReference type="RefSeq" id="WP_199021452.1">
    <property type="nucleotide sequence ID" value="NZ_JAELUP010000107.1"/>
</dbReference>
<name>A0A934JBN7_9BACL</name>
<dbReference type="InterPro" id="IPR012851">
    <property type="entry name" value="Spore_coat_CotF-like"/>
</dbReference>
<accession>A0A934JBN7</accession>
<evidence type="ECO:0000313" key="3">
    <source>
        <dbReference type="Proteomes" id="UP000640274"/>
    </source>
</evidence>
<evidence type="ECO:0000256" key="1">
    <source>
        <dbReference type="SAM" id="MobiDB-lite"/>
    </source>
</evidence>
<organism evidence="2 3">
    <name type="scientific">Paenibacillus roseus</name>
    <dbReference type="NCBI Taxonomy" id="2798579"/>
    <lineage>
        <taxon>Bacteria</taxon>
        <taxon>Bacillati</taxon>
        <taxon>Bacillota</taxon>
        <taxon>Bacilli</taxon>
        <taxon>Bacillales</taxon>
        <taxon>Paenibacillaceae</taxon>
        <taxon>Paenibacillus</taxon>
    </lineage>
</organism>
<sequence length="138" mass="15721">MYQNHHQALLPDEDLAYTILADLKRVTREYATGATEANCDNVRQLFTNLLNTTLHLQGDLYRVMKQNNMYSTSSPALKQDIDKQIQQNKQNLQKTQQLVQRITGGQQQQHPPGFANLVTPGQVHQGQLQQPQSPAYYS</sequence>
<gene>
    <name evidence="2" type="ORF">JFN88_21845</name>
</gene>